<feature type="signal peptide" evidence="1">
    <location>
        <begin position="1"/>
        <end position="20"/>
    </location>
</feature>
<accession>A0ABT1W6A2</accession>
<evidence type="ECO:0000256" key="1">
    <source>
        <dbReference type="SAM" id="SignalP"/>
    </source>
</evidence>
<keyword evidence="3" id="KW-1185">Reference proteome</keyword>
<protein>
    <recommendedName>
        <fullName evidence="4">Secreted protein</fullName>
    </recommendedName>
</protein>
<evidence type="ECO:0000313" key="3">
    <source>
        <dbReference type="Proteomes" id="UP001524587"/>
    </source>
</evidence>
<dbReference type="RefSeq" id="WP_422863853.1">
    <property type="nucleotide sequence ID" value="NZ_JAMSKV010000005.1"/>
</dbReference>
<gene>
    <name evidence="2" type="ORF">NFI95_07945</name>
</gene>
<dbReference type="Proteomes" id="UP001524587">
    <property type="component" value="Unassembled WGS sequence"/>
</dbReference>
<keyword evidence="1" id="KW-0732">Signal</keyword>
<dbReference type="EMBL" id="JAMSKV010000005">
    <property type="protein sequence ID" value="MCQ8278382.1"/>
    <property type="molecule type" value="Genomic_DNA"/>
</dbReference>
<reference evidence="2 3" key="1">
    <citation type="submission" date="2022-06" db="EMBL/GenBank/DDBJ databases">
        <title>Endosaccharibacter gen. nov., sp. nov., endophytic bacteria isolated from sugarcane.</title>
        <authorList>
            <person name="Pitiwittayakul N."/>
            <person name="Yukphan P."/>
            <person name="Charoenyingcharoen P."/>
            <person name="Tanasupawat S."/>
        </authorList>
    </citation>
    <scope>NUCLEOTIDE SEQUENCE [LARGE SCALE GENOMIC DNA]</scope>
    <source>
        <strain evidence="2 3">KSS8</strain>
    </source>
</reference>
<feature type="chain" id="PRO_5046117055" description="Secreted protein" evidence="1">
    <location>
        <begin position="21"/>
        <end position="109"/>
    </location>
</feature>
<organism evidence="2 3">
    <name type="scientific">Endosaccharibacter trunci</name>
    <dbReference type="NCBI Taxonomy" id="2812733"/>
    <lineage>
        <taxon>Bacteria</taxon>
        <taxon>Pseudomonadati</taxon>
        <taxon>Pseudomonadota</taxon>
        <taxon>Alphaproteobacteria</taxon>
        <taxon>Acetobacterales</taxon>
        <taxon>Acetobacteraceae</taxon>
        <taxon>Endosaccharibacter</taxon>
    </lineage>
</organism>
<name>A0ABT1W6A2_9PROT</name>
<proteinExistence type="predicted"/>
<comment type="caution">
    <text evidence="2">The sequence shown here is derived from an EMBL/GenBank/DDBJ whole genome shotgun (WGS) entry which is preliminary data.</text>
</comment>
<evidence type="ECO:0008006" key="4">
    <source>
        <dbReference type="Google" id="ProtNLM"/>
    </source>
</evidence>
<evidence type="ECO:0000313" key="2">
    <source>
        <dbReference type="EMBL" id="MCQ8278382.1"/>
    </source>
</evidence>
<sequence>MIRTALLCTALLAPASAAKAQPDQPASPGAEAPMVVTSDTDAYCAILSRQIDEHGDPLPQPVASLRDQGQRMCANGQVRSGINRLRRALLALHRPEEPADAATDGNTPP</sequence>